<evidence type="ECO:0000259" key="5">
    <source>
        <dbReference type="PROSITE" id="PS50893"/>
    </source>
</evidence>
<dbReference type="RefSeq" id="WP_012681549.1">
    <property type="nucleotide sequence ID" value="NC_012489.1"/>
</dbReference>
<dbReference type="InterPro" id="IPR003593">
    <property type="entry name" value="AAA+_ATPase"/>
</dbReference>
<dbReference type="SUPFAM" id="SSF52540">
    <property type="entry name" value="P-loop containing nucleoside triphosphate hydrolases"/>
    <property type="match status" value="1"/>
</dbReference>
<dbReference type="InterPro" id="IPR003439">
    <property type="entry name" value="ABC_transporter-like_ATP-bd"/>
</dbReference>
<dbReference type="Proteomes" id="UP000002209">
    <property type="component" value="Chromosome"/>
</dbReference>
<reference evidence="7" key="1">
    <citation type="submission" date="2006-03" db="EMBL/GenBank/DDBJ databases">
        <title>Complete genome sequence of Gemmatimonas aurantiaca T-27 that represents a novel phylum Gemmatimonadetes.</title>
        <authorList>
            <person name="Takasaki K."/>
            <person name="Ichikawa N."/>
            <person name="Miura H."/>
            <person name="Matsushita S."/>
            <person name="Watanabe Y."/>
            <person name="Oguchi A."/>
            <person name="Ankai A."/>
            <person name="Yashiro I."/>
            <person name="Takahashi M."/>
            <person name="Terui Y."/>
            <person name="Fukui S."/>
            <person name="Yokoyama H."/>
            <person name="Tanikawa S."/>
            <person name="Hanada S."/>
            <person name="Kamagata Y."/>
            <person name="Fujita N."/>
        </authorList>
    </citation>
    <scope>NUCLEOTIDE SEQUENCE [LARGE SCALE GENOMIC DNA]</scope>
    <source>
        <strain evidence="7">T-27 / DSM 14586 / JCM 11422 / NBRC 100505</strain>
    </source>
</reference>
<dbReference type="EMBL" id="AP009153">
    <property type="protein sequence ID" value="BAH37101.1"/>
    <property type="molecule type" value="Genomic_DNA"/>
</dbReference>
<dbReference type="GO" id="GO:0016887">
    <property type="term" value="F:ATP hydrolysis activity"/>
    <property type="evidence" value="ECO:0007669"/>
    <property type="project" value="InterPro"/>
</dbReference>
<dbReference type="PANTHER" id="PTHR24220">
    <property type="entry name" value="IMPORT ATP-BINDING PROTEIN"/>
    <property type="match status" value="1"/>
</dbReference>
<dbReference type="GO" id="GO:0005524">
    <property type="term" value="F:ATP binding"/>
    <property type="evidence" value="ECO:0007669"/>
    <property type="project" value="UniProtKB-KW"/>
</dbReference>
<dbReference type="SMART" id="SM00382">
    <property type="entry name" value="AAA"/>
    <property type="match status" value="1"/>
</dbReference>
<evidence type="ECO:0000256" key="3">
    <source>
        <dbReference type="ARBA" id="ARBA00022840"/>
    </source>
</evidence>
<dbReference type="GO" id="GO:0022857">
    <property type="term" value="F:transmembrane transporter activity"/>
    <property type="evidence" value="ECO:0007669"/>
    <property type="project" value="TreeGrafter"/>
</dbReference>
<evidence type="ECO:0000256" key="1">
    <source>
        <dbReference type="ARBA" id="ARBA00022448"/>
    </source>
</evidence>
<sequence length="241" mass="25278">MTMTTSQTLGATSLPCIVQLEGIGKVFATDEIDTHALQDVSLEVQRGDWVSIEGPSGSGKSTLLSILGLLDTPSSGHYLLAGTPVSALGVDARADVRLQQIGFIFQQFNLITDLTVGENVALPLTYRGIAPAEREARVADALERVGLAHRANHYPSQLSGGQQQRAAVARAVAGDPVLLLADEPTGNLDSASGDAVMTLLSELHADGATLVMVTHDARYASRAHRTISLFDGRIGEPVGTG</sequence>
<organism evidence="6 7">
    <name type="scientific">Gemmatimonas aurantiaca (strain DSM 14586 / JCM 11422 / NBRC 100505 / T-27)</name>
    <dbReference type="NCBI Taxonomy" id="379066"/>
    <lineage>
        <taxon>Bacteria</taxon>
        <taxon>Pseudomonadati</taxon>
        <taxon>Gemmatimonadota</taxon>
        <taxon>Gemmatimonadia</taxon>
        <taxon>Gemmatimonadales</taxon>
        <taxon>Gemmatimonadaceae</taxon>
        <taxon>Gemmatimonas</taxon>
    </lineage>
</organism>
<dbReference type="Pfam" id="PF00005">
    <property type="entry name" value="ABC_tran"/>
    <property type="match status" value="1"/>
</dbReference>
<evidence type="ECO:0000256" key="4">
    <source>
        <dbReference type="ARBA" id="ARBA00038388"/>
    </source>
</evidence>
<evidence type="ECO:0000313" key="6">
    <source>
        <dbReference type="EMBL" id="BAH37101.1"/>
    </source>
</evidence>
<accession>C1A3M4</accession>
<dbReference type="InterPro" id="IPR027417">
    <property type="entry name" value="P-loop_NTPase"/>
</dbReference>
<keyword evidence="7" id="KW-1185">Reference proteome</keyword>
<protein>
    <submittedName>
        <fullName evidence="6">Putative ABC transporter ATP-binding protein</fullName>
    </submittedName>
</protein>
<comment type="similarity">
    <text evidence="4">Belongs to the ABC transporter superfamily. Macrolide exporter (TC 3.A.1.122) family.</text>
</comment>
<dbReference type="CDD" id="cd03255">
    <property type="entry name" value="ABC_MJ0796_LolCDE_FtsE"/>
    <property type="match status" value="1"/>
</dbReference>
<dbReference type="PROSITE" id="PS50893">
    <property type="entry name" value="ABC_TRANSPORTER_2"/>
    <property type="match status" value="1"/>
</dbReference>
<dbReference type="PROSITE" id="PS00211">
    <property type="entry name" value="ABC_TRANSPORTER_1"/>
    <property type="match status" value="1"/>
</dbReference>
<keyword evidence="2" id="KW-0547">Nucleotide-binding</keyword>
<dbReference type="HOGENOM" id="CLU_000604_1_22_0"/>
<keyword evidence="1" id="KW-0813">Transport</keyword>
<dbReference type="STRING" id="379066.GAU_0059"/>
<dbReference type="KEGG" id="gau:GAU_0059"/>
<name>C1A3M4_GEMAT</name>
<gene>
    <name evidence="6" type="ordered locus">GAU_0059</name>
</gene>
<dbReference type="FunFam" id="3.40.50.300:FF:000032">
    <property type="entry name" value="Export ABC transporter ATP-binding protein"/>
    <property type="match status" value="1"/>
</dbReference>
<evidence type="ECO:0000313" key="7">
    <source>
        <dbReference type="Proteomes" id="UP000002209"/>
    </source>
</evidence>
<proteinExistence type="inferred from homology"/>
<dbReference type="GO" id="GO:0098796">
    <property type="term" value="C:membrane protein complex"/>
    <property type="evidence" value="ECO:0007669"/>
    <property type="project" value="UniProtKB-ARBA"/>
</dbReference>
<dbReference type="PANTHER" id="PTHR24220:SF648">
    <property type="entry name" value="ABC TRANSPORTER ATP-BINDING PROTEIN YTRE"/>
    <property type="match status" value="1"/>
</dbReference>
<dbReference type="InterPro" id="IPR015854">
    <property type="entry name" value="ABC_transpr_LolD-like"/>
</dbReference>
<dbReference type="GO" id="GO:0005886">
    <property type="term" value="C:plasma membrane"/>
    <property type="evidence" value="ECO:0007669"/>
    <property type="project" value="TreeGrafter"/>
</dbReference>
<dbReference type="eggNOG" id="COG1136">
    <property type="taxonomic scope" value="Bacteria"/>
</dbReference>
<dbReference type="AlphaFoldDB" id="C1A3M4"/>
<dbReference type="Gene3D" id="3.40.50.300">
    <property type="entry name" value="P-loop containing nucleotide triphosphate hydrolases"/>
    <property type="match status" value="1"/>
</dbReference>
<dbReference type="InterPro" id="IPR017871">
    <property type="entry name" value="ABC_transporter-like_CS"/>
</dbReference>
<evidence type="ECO:0000256" key="2">
    <source>
        <dbReference type="ARBA" id="ARBA00022741"/>
    </source>
</evidence>
<feature type="domain" description="ABC transporter" evidence="5">
    <location>
        <begin position="18"/>
        <end position="241"/>
    </location>
</feature>
<keyword evidence="3 6" id="KW-0067">ATP-binding</keyword>
<dbReference type="InterPro" id="IPR017911">
    <property type="entry name" value="MacB-like_ATP-bd"/>
</dbReference>